<evidence type="ECO:0000313" key="4">
    <source>
        <dbReference type="Proteomes" id="UP000306985"/>
    </source>
</evidence>
<dbReference type="Proteomes" id="UP000306985">
    <property type="component" value="Unassembled WGS sequence"/>
</dbReference>
<keyword evidence="2" id="KW-1133">Transmembrane helix</keyword>
<reference evidence="3 4" key="1">
    <citation type="submission" date="2019-05" db="EMBL/GenBank/DDBJ databases">
        <title>Nakamurella sp. N5BH11, whole genome shotgun sequence.</title>
        <authorList>
            <person name="Tuo L."/>
        </authorList>
    </citation>
    <scope>NUCLEOTIDE SEQUENCE [LARGE SCALE GENOMIC DNA]</scope>
    <source>
        <strain evidence="3 4">N5BH11</strain>
    </source>
</reference>
<comment type="caution">
    <text evidence="3">The sequence shown here is derived from an EMBL/GenBank/DDBJ whole genome shotgun (WGS) entry which is preliminary data.</text>
</comment>
<feature type="transmembrane region" description="Helical" evidence="2">
    <location>
        <begin position="82"/>
        <end position="115"/>
    </location>
</feature>
<evidence type="ECO:0000313" key="3">
    <source>
        <dbReference type="EMBL" id="TKV61162.1"/>
    </source>
</evidence>
<accession>A0A4U6QM66</accession>
<feature type="transmembrane region" description="Helical" evidence="2">
    <location>
        <begin position="210"/>
        <end position="233"/>
    </location>
</feature>
<keyword evidence="2" id="KW-0472">Membrane</keyword>
<protein>
    <submittedName>
        <fullName evidence="3">Uncharacterized protein</fullName>
    </submittedName>
</protein>
<feature type="compositionally biased region" description="Pro residues" evidence="1">
    <location>
        <begin position="360"/>
        <end position="371"/>
    </location>
</feature>
<feature type="transmembrane region" description="Helical" evidence="2">
    <location>
        <begin position="150"/>
        <end position="169"/>
    </location>
</feature>
<keyword evidence="4" id="KW-1185">Reference proteome</keyword>
<dbReference type="OrthoDB" id="8535577at2"/>
<feature type="transmembrane region" description="Helical" evidence="2">
    <location>
        <begin position="175"/>
        <end position="198"/>
    </location>
</feature>
<feature type="region of interest" description="Disordered" evidence="1">
    <location>
        <begin position="346"/>
        <end position="371"/>
    </location>
</feature>
<keyword evidence="2" id="KW-0812">Transmembrane</keyword>
<evidence type="ECO:0000256" key="1">
    <source>
        <dbReference type="SAM" id="MobiDB-lite"/>
    </source>
</evidence>
<dbReference type="AlphaFoldDB" id="A0A4U6QM66"/>
<gene>
    <name evidence="3" type="ORF">FDO65_05895</name>
</gene>
<organism evidence="3 4">
    <name type="scientific">Nakamurella flava</name>
    <dbReference type="NCBI Taxonomy" id="2576308"/>
    <lineage>
        <taxon>Bacteria</taxon>
        <taxon>Bacillati</taxon>
        <taxon>Actinomycetota</taxon>
        <taxon>Actinomycetes</taxon>
        <taxon>Nakamurellales</taxon>
        <taxon>Nakamurellaceae</taxon>
        <taxon>Nakamurella</taxon>
    </lineage>
</organism>
<sequence>MLTVLAAAAPTLHDTVSHVTAGLPDPFGAVLHQLSTAAPAATDAAPPTVTVTVTVPTDVGAADDGSDDAAIELADGMSNGEIAWAIFVAIVSGGLVSLGPGLWVFLGILTSFLVTRAVTRFIRHRGATGAPATGPVKDIVIGGVHVHHQVFGIVTMFVTGLLALVTTPGDGVAGALLALVFGVGVGLAFDEFALWVHLDDVYWSDKGRKSIDAVAVVLVVAASARIVVDFALIGEGLDDAGDYVGWVWVLVAVVFGPALVCFLKGKWITGALGFLYPPLTWVGSLRLAKERSWWARHLYGRRRRARARVRHEGHERRMDRLRDLVGGSITPAAALSETVAEAIHAATTPVAQRPDAGGVPPGPGGPPTDRS</sequence>
<proteinExistence type="predicted"/>
<feature type="transmembrane region" description="Helical" evidence="2">
    <location>
        <begin position="245"/>
        <end position="263"/>
    </location>
</feature>
<dbReference type="RefSeq" id="WP_137448466.1">
    <property type="nucleotide sequence ID" value="NZ_SZZH01000001.1"/>
</dbReference>
<name>A0A4U6QM66_9ACTN</name>
<evidence type="ECO:0000256" key="2">
    <source>
        <dbReference type="SAM" id="Phobius"/>
    </source>
</evidence>
<dbReference type="EMBL" id="SZZH01000001">
    <property type="protein sequence ID" value="TKV61162.1"/>
    <property type="molecule type" value="Genomic_DNA"/>
</dbReference>